<evidence type="ECO:0000256" key="2">
    <source>
        <dbReference type="ARBA" id="ARBA00004906"/>
    </source>
</evidence>
<evidence type="ECO:0000259" key="6">
    <source>
        <dbReference type="PROSITE" id="PS51698"/>
    </source>
</evidence>
<accession>A0AAP0GV31</accession>
<name>A0AAP0GV31_9ASTR</name>
<evidence type="ECO:0000313" key="8">
    <source>
        <dbReference type="Proteomes" id="UP001408789"/>
    </source>
</evidence>
<keyword evidence="3 5" id="KW-0808">Transferase</keyword>
<dbReference type="InterPro" id="IPR003613">
    <property type="entry name" value="Ubox_domain"/>
</dbReference>
<dbReference type="EC" id="2.3.2.27" evidence="5"/>
<comment type="pathway">
    <text evidence="2 5">Protein modification; protein ubiquitination.</text>
</comment>
<feature type="domain" description="U-box" evidence="6">
    <location>
        <begin position="55"/>
        <end position="129"/>
    </location>
</feature>
<evidence type="ECO:0000256" key="5">
    <source>
        <dbReference type="RuleBase" id="RU369093"/>
    </source>
</evidence>
<dbReference type="CDD" id="cd16664">
    <property type="entry name" value="RING-Ubox_PUB"/>
    <property type="match status" value="1"/>
</dbReference>
<reference evidence="7 8" key="1">
    <citation type="submission" date="2024-04" db="EMBL/GenBank/DDBJ databases">
        <title>The reference genome of an endangered Asteraceae, Deinandra increscens subsp. villosa, native to the Central Coast of California.</title>
        <authorList>
            <person name="Guilliams M."/>
            <person name="Hasenstab-Lehman K."/>
            <person name="Meyer R."/>
            <person name="Mcevoy S."/>
        </authorList>
    </citation>
    <scope>NUCLEOTIDE SEQUENCE [LARGE SCALE GENOMIC DNA]</scope>
    <source>
        <tissue evidence="7">Leaf</tissue>
    </source>
</reference>
<comment type="catalytic activity">
    <reaction evidence="1 5">
        <text>S-ubiquitinyl-[E2 ubiquitin-conjugating enzyme]-L-cysteine + [acceptor protein]-L-lysine = [E2 ubiquitin-conjugating enzyme]-L-cysteine + N(6)-ubiquitinyl-[acceptor protein]-L-lysine.</text>
        <dbReference type="EC" id="2.3.2.27"/>
    </reaction>
</comment>
<dbReference type="Gene3D" id="3.30.40.10">
    <property type="entry name" value="Zinc/RING finger domain, C3HC4 (zinc finger)"/>
    <property type="match status" value="1"/>
</dbReference>
<dbReference type="PANTHER" id="PTHR22849">
    <property type="entry name" value="WDSAM1 PROTEIN"/>
    <property type="match status" value="1"/>
</dbReference>
<dbReference type="InterPro" id="IPR013083">
    <property type="entry name" value="Znf_RING/FYVE/PHD"/>
</dbReference>
<dbReference type="Pfam" id="PF04564">
    <property type="entry name" value="U-box"/>
    <property type="match status" value="1"/>
</dbReference>
<dbReference type="InterPro" id="IPR045185">
    <property type="entry name" value="PUB22/23/24-like"/>
</dbReference>
<dbReference type="InterPro" id="IPR045210">
    <property type="entry name" value="RING-Ubox_PUB"/>
</dbReference>
<dbReference type="InterPro" id="IPR016024">
    <property type="entry name" value="ARM-type_fold"/>
</dbReference>
<gene>
    <name evidence="7" type="ORF">SSX86_020056</name>
</gene>
<dbReference type="Proteomes" id="UP001408789">
    <property type="component" value="Unassembled WGS sequence"/>
</dbReference>
<dbReference type="InterPro" id="IPR011989">
    <property type="entry name" value="ARM-like"/>
</dbReference>
<dbReference type="Gene3D" id="1.25.10.10">
    <property type="entry name" value="Leucine-rich Repeat Variant"/>
    <property type="match status" value="1"/>
</dbReference>
<dbReference type="GO" id="GO:0016567">
    <property type="term" value="P:protein ubiquitination"/>
    <property type="evidence" value="ECO:0007669"/>
    <property type="project" value="UniProtKB-UniRule"/>
</dbReference>
<keyword evidence="4 5" id="KW-0833">Ubl conjugation pathway</keyword>
<protein>
    <recommendedName>
        <fullName evidence="5 6">U-box domain-containing protein</fullName>
        <ecNumber evidence="5">2.3.2.27</ecNumber>
    </recommendedName>
    <alternativeName>
        <fullName evidence="5">RING-type E3 ubiquitin transferase PUB</fullName>
    </alternativeName>
</protein>
<dbReference type="SUPFAM" id="SSF48371">
    <property type="entry name" value="ARM repeat"/>
    <property type="match status" value="2"/>
</dbReference>
<dbReference type="InterPro" id="IPR058678">
    <property type="entry name" value="ARM_PUB"/>
</dbReference>
<proteinExistence type="predicted"/>
<dbReference type="Pfam" id="PF25598">
    <property type="entry name" value="ARM_PUB"/>
    <property type="match status" value="1"/>
</dbReference>
<dbReference type="PANTHER" id="PTHR22849:SF6">
    <property type="entry name" value="U-BOX DOMAIN-CONTAINING PROTEIN"/>
    <property type="match status" value="1"/>
</dbReference>
<dbReference type="SMART" id="SM00504">
    <property type="entry name" value="Ubox"/>
    <property type="match status" value="1"/>
</dbReference>
<dbReference type="AlphaFoldDB" id="A0AAP0GV31"/>
<dbReference type="PROSITE" id="PS51698">
    <property type="entry name" value="U_BOX"/>
    <property type="match status" value="1"/>
</dbReference>
<keyword evidence="8" id="KW-1185">Reference proteome</keyword>
<evidence type="ECO:0000256" key="1">
    <source>
        <dbReference type="ARBA" id="ARBA00000900"/>
    </source>
</evidence>
<evidence type="ECO:0000256" key="4">
    <source>
        <dbReference type="ARBA" id="ARBA00022786"/>
    </source>
</evidence>
<evidence type="ECO:0000313" key="7">
    <source>
        <dbReference type="EMBL" id="KAK9062866.1"/>
    </source>
</evidence>
<sequence length="436" mass="47281">MPMYTGGQVLDLETAVKDGILGGGGGGGVICDDVTTPNLGKLDLKKMIEQLDSIEVPSVFICPISLEPMQDPVTLCTGQTYERSNILKWLSLGHFTCPTTMQELWDDSLTPNSTLNHLIHTWFSQKYLAMKKRSQDVQGRSLELLEVLKTVKGQTRVNTLKELRKMVTTHESARKTVAENGGVSFVSSLLGPFTSHSVGSEAIAILVNLQLNSDSITNLLQPTKISLMVDVLNEGSLETKIDCVKLMGILFAASDIVPSLSLLVGVLRLVKDKRHPHGILAGLRLLKIISTQESLGNSIISIGGVPQLVEMLPHFNSESLELCLYVLKVLSSIPHGALALKNCSNLIPNLVKLLMKTSENCTKFALSILLEVCKLSPEESAATAVNAGLAAKLLLVIQSGCNPELKQLSSELLKLCSQNCRASIFISKCKLTRTLQ</sequence>
<evidence type="ECO:0000256" key="3">
    <source>
        <dbReference type="ARBA" id="ARBA00022679"/>
    </source>
</evidence>
<dbReference type="GO" id="GO:0061630">
    <property type="term" value="F:ubiquitin protein ligase activity"/>
    <property type="evidence" value="ECO:0007669"/>
    <property type="project" value="UniProtKB-UniRule"/>
</dbReference>
<organism evidence="7 8">
    <name type="scientific">Deinandra increscens subsp. villosa</name>
    <dbReference type="NCBI Taxonomy" id="3103831"/>
    <lineage>
        <taxon>Eukaryota</taxon>
        <taxon>Viridiplantae</taxon>
        <taxon>Streptophyta</taxon>
        <taxon>Embryophyta</taxon>
        <taxon>Tracheophyta</taxon>
        <taxon>Spermatophyta</taxon>
        <taxon>Magnoliopsida</taxon>
        <taxon>eudicotyledons</taxon>
        <taxon>Gunneridae</taxon>
        <taxon>Pentapetalae</taxon>
        <taxon>asterids</taxon>
        <taxon>campanulids</taxon>
        <taxon>Asterales</taxon>
        <taxon>Asteraceae</taxon>
        <taxon>Asteroideae</taxon>
        <taxon>Heliantheae alliance</taxon>
        <taxon>Madieae</taxon>
        <taxon>Madiinae</taxon>
        <taxon>Deinandra</taxon>
    </lineage>
</organism>
<dbReference type="SUPFAM" id="SSF57850">
    <property type="entry name" value="RING/U-box"/>
    <property type="match status" value="1"/>
</dbReference>
<dbReference type="EMBL" id="JBCNJP010000019">
    <property type="protein sequence ID" value="KAK9062866.1"/>
    <property type="molecule type" value="Genomic_DNA"/>
</dbReference>
<comment type="function">
    <text evidence="5">Functions as an E3 ubiquitin ligase.</text>
</comment>
<comment type="caution">
    <text evidence="7">The sequence shown here is derived from an EMBL/GenBank/DDBJ whole genome shotgun (WGS) entry which is preliminary data.</text>
</comment>